<dbReference type="RefSeq" id="WP_369227662.1">
    <property type="nucleotide sequence ID" value="NZ_CP163441.1"/>
</dbReference>
<organism evidence="2">
    <name type="scientific">Streptomyces sp. R39</name>
    <dbReference type="NCBI Taxonomy" id="3238631"/>
    <lineage>
        <taxon>Bacteria</taxon>
        <taxon>Bacillati</taxon>
        <taxon>Actinomycetota</taxon>
        <taxon>Actinomycetes</taxon>
        <taxon>Kitasatosporales</taxon>
        <taxon>Streptomycetaceae</taxon>
        <taxon>Streptomyces</taxon>
    </lineage>
</organism>
<feature type="region of interest" description="Disordered" evidence="1">
    <location>
        <begin position="59"/>
        <end position="93"/>
    </location>
</feature>
<gene>
    <name evidence="2" type="ORF">AB5J52_45720</name>
</gene>
<evidence type="ECO:0000313" key="2">
    <source>
        <dbReference type="EMBL" id="XDQ48987.1"/>
    </source>
</evidence>
<proteinExistence type="predicted"/>
<dbReference type="EMBL" id="CP163441">
    <property type="protein sequence ID" value="XDQ48987.1"/>
    <property type="molecule type" value="Genomic_DNA"/>
</dbReference>
<sequence length="93" mass="9599">MISNLGDPRPRARTVPTGAFPDGTTRVGTAAQKQRVTTPSTGIPGAAYGRGVLDVQGWIGHNGSLPGPVRPGDHPGHLPGHVFGLPEPAYATR</sequence>
<dbReference type="AlphaFoldDB" id="A0AB39QZD2"/>
<name>A0AB39QZD2_9ACTN</name>
<evidence type="ECO:0000256" key="1">
    <source>
        <dbReference type="SAM" id="MobiDB-lite"/>
    </source>
</evidence>
<accession>A0AB39QZD2</accession>
<protein>
    <submittedName>
        <fullName evidence="2">Uncharacterized protein</fullName>
    </submittedName>
</protein>
<feature type="compositionally biased region" description="Polar residues" evidence="1">
    <location>
        <begin position="31"/>
        <end position="41"/>
    </location>
</feature>
<reference evidence="2" key="1">
    <citation type="submission" date="2024-07" db="EMBL/GenBank/DDBJ databases">
        <authorList>
            <person name="Yu S.T."/>
        </authorList>
    </citation>
    <scope>NUCLEOTIDE SEQUENCE</scope>
    <source>
        <strain evidence="2">R39</strain>
    </source>
</reference>
<feature type="region of interest" description="Disordered" evidence="1">
    <location>
        <begin position="1"/>
        <end position="44"/>
    </location>
</feature>